<dbReference type="Proteomes" id="UP000828048">
    <property type="component" value="Chromosome 4"/>
</dbReference>
<comment type="caution">
    <text evidence="1">The sequence shown here is derived from an EMBL/GenBank/DDBJ whole genome shotgun (WGS) entry which is preliminary data.</text>
</comment>
<name>A0ACB7Z1B9_9ERIC</name>
<gene>
    <name evidence="1" type="ORF">Vadar_003955</name>
</gene>
<protein>
    <submittedName>
        <fullName evidence="1">Uncharacterized protein</fullName>
    </submittedName>
</protein>
<accession>A0ACB7Z1B9</accession>
<proteinExistence type="predicted"/>
<sequence>MQKVQVGIVLIACSSCNWLASQFVWKIFRMQIHACTIITRSFWNAEMVDSNALELTFVKEVEELGCRKIVELCPGWRTLFVNSQNRDEYVSLLIQHRFVTSILDQLNLFAQGFPDILCNIRL</sequence>
<keyword evidence="2" id="KW-1185">Reference proteome</keyword>
<dbReference type="EMBL" id="CM037154">
    <property type="protein sequence ID" value="KAH7859663.1"/>
    <property type="molecule type" value="Genomic_DNA"/>
</dbReference>
<evidence type="ECO:0000313" key="1">
    <source>
        <dbReference type="EMBL" id="KAH7859663.1"/>
    </source>
</evidence>
<reference evidence="1 2" key="1">
    <citation type="journal article" date="2021" name="Hortic Res">
        <title>High-quality reference genome and annotation aids understanding of berry development for evergreen blueberry (Vaccinium darrowii).</title>
        <authorList>
            <person name="Yu J."/>
            <person name="Hulse-Kemp A.M."/>
            <person name="Babiker E."/>
            <person name="Staton M."/>
        </authorList>
    </citation>
    <scope>NUCLEOTIDE SEQUENCE [LARGE SCALE GENOMIC DNA]</scope>
    <source>
        <strain evidence="2">cv. NJ 8807/NJ 8810</strain>
        <tissue evidence="1">Young leaf</tissue>
    </source>
</reference>
<organism evidence="1 2">
    <name type="scientific">Vaccinium darrowii</name>
    <dbReference type="NCBI Taxonomy" id="229202"/>
    <lineage>
        <taxon>Eukaryota</taxon>
        <taxon>Viridiplantae</taxon>
        <taxon>Streptophyta</taxon>
        <taxon>Embryophyta</taxon>
        <taxon>Tracheophyta</taxon>
        <taxon>Spermatophyta</taxon>
        <taxon>Magnoliopsida</taxon>
        <taxon>eudicotyledons</taxon>
        <taxon>Gunneridae</taxon>
        <taxon>Pentapetalae</taxon>
        <taxon>asterids</taxon>
        <taxon>Ericales</taxon>
        <taxon>Ericaceae</taxon>
        <taxon>Vaccinioideae</taxon>
        <taxon>Vaccinieae</taxon>
        <taxon>Vaccinium</taxon>
    </lineage>
</organism>
<evidence type="ECO:0000313" key="2">
    <source>
        <dbReference type="Proteomes" id="UP000828048"/>
    </source>
</evidence>